<dbReference type="InParanoid" id="H2Y0F2"/>
<dbReference type="KEGG" id="cin:100178037"/>
<keyword evidence="2" id="KW-0732">Signal</keyword>
<protein>
    <submittedName>
        <fullName evidence="4">Protein shisa-like-1a</fullName>
    </submittedName>
</protein>
<keyword evidence="1" id="KW-0812">Transmembrane</keyword>
<sequence>MTITRGVMMIQILFLFILTARCATEICEDIVNLKGEMLQAFGCPRLHEMKENKYCCGNKSVSLTCCSNETQSIYYAAKMENLSKPRDSASLIVVSIYGGILVIIMALDCVSHFGVWKKRRQKGKTF</sequence>
<proteinExistence type="predicted"/>
<feature type="chain" id="PRO_5014093638" evidence="2">
    <location>
        <begin position="25"/>
        <end position="126"/>
    </location>
</feature>
<dbReference type="HOGENOM" id="CLU_1980826_0_0_1"/>
<dbReference type="Ensembl" id="ENSCINT00000036975.1">
    <property type="protein sequence ID" value="ENSCINP00000035386.1"/>
    <property type="gene ID" value="ENSCING00000020786.1"/>
</dbReference>
<feature type="domain" description="Shisa N-terminal" evidence="3">
    <location>
        <begin position="25"/>
        <end position="73"/>
    </location>
</feature>
<dbReference type="GeneID" id="100178037"/>
<evidence type="ECO:0000313" key="4">
    <source>
        <dbReference type="Ensembl" id="ENSCINP00000035386.1"/>
    </source>
</evidence>
<reference evidence="4" key="2">
    <citation type="journal article" date="2008" name="Genome Biol.">
        <title>Improved genome assembly and evidence-based global gene model set for the chordate Ciona intestinalis: new insight into intron and operon populations.</title>
        <authorList>
            <person name="Satou Y."/>
            <person name="Mineta K."/>
            <person name="Ogasawara M."/>
            <person name="Sasakura Y."/>
            <person name="Shoguchi E."/>
            <person name="Ueno K."/>
            <person name="Yamada L."/>
            <person name="Matsumoto J."/>
            <person name="Wasserscheid J."/>
            <person name="Dewar K."/>
            <person name="Wiley G.B."/>
            <person name="Macmil S.L."/>
            <person name="Roe B.A."/>
            <person name="Zeller R.W."/>
            <person name="Hastings K.E."/>
            <person name="Lemaire P."/>
            <person name="Lindquist E."/>
            <person name="Endo T."/>
            <person name="Hotta K."/>
            <person name="Inaba K."/>
        </authorList>
    </citation>
    <scope>NUCLEOTIDE SEQUENCE [LARGE SCALE GENOMIC DNA]</scope>
    <source>
        <strain evidence="4">wild type</strain>
    </source>
</reference>
<dbReference type="Proteomes" id="UP000008144">
    <property type="component" value="Chromosome 3"/>
</dbReference>
<feature type="signal peptide" evidence="2">
    <location>
        <begin position="1"/>
        <end position="24"/>
    </location>
</feature>
<dbReference type="EMBL" id="EAAA01001646">
    <property type="status" value="NOT_ANNOTATED_CDS"/>
    <property type="molecule type" value="Genomic_DNA"/>
</dbReference>
<dbReference type="InterPro" id="IPR053891">
    <property type="entry name" value="Shisa_N"/>
</dbReference>
<reference evidence="4" key="4">
    <citation type="submission" date="2025-09" db="UniProtKB">
        <authorList>
            <consortium name="Ensembl"/>
        </authorList>
    </citation>
    <scope>IDENTIFICATION</scope>
</reference>
<gene>
    <name evidence="4" type="primary">LOC100178037</name>
</gene>
<evidence type="ECO:0000256" key="2">
    <source>
        <dbReference type="SAM" id="SignalP"/>
    </source>
</evidence>
<dbReference type="Pfam" id="PF13908">
    <property type="entry name" value="Shisa_N"/>
    <property type="match status" value="1"/>
</dbReference>
<reference evidence="4" key="3">
    <citation type="submission" date="2025-08" db="UniProtKB">
        <authorList>
            <consortium name="Ensembl"/>
        </authorList>
    </citation>
    <scope>IDENTIFICATION</scope>
</reference>
<dbReference type="AlphaFoldDB" id="H2Y0F2"/>
<accession>A0A1W2WDE7</accession>
<keyword evidence="1" id="KW-1133">Transmembrane helix</keyword>
<keyword evidence="5" id="KW-1185">Reference proteome</keyword>
<organism evidence="4 5">
    <name type="scientific">Ciona intestinalis</name>
    <name type="common">Transparent sea squirt</name>
    <name type="synonym">Ascidia intestinalis</name>
    <dbReference type="NCBI Taxonomy" id="7719"/>
    <lineage>
        <taxon>Eukaryota</taxon>
        <taxon>Metazoa</taxon>
        <taxon>Chordata</taxon>
        <taxon>Tunicata</taxon>
        <taxon>Ascidiacea</taxon>
        <taxon>Phlebobranchia</taxon>
        <taxon>Cionidae</taxon>
        <taxon>Ciona</taxon>
    </lineage>
</organism>
<dbReference type="RefSeq" id="XP_002129289.1">
    <property type="nucleotide sequence ID" value="XM_002129253.5"/>
</dbReference>
<name>H2Y0F2_CIOIN</name>
<feature type="transmembrane region" description="Helical" evidence="1">
    <location>
        <begin position="89"/>
        <end position="116"/>
    </location>
</feature>
<evidence type="ECO:0000313" key="5">
    <source>
        <dbReference type="Proteomes" id="UP000008144"/>
    </source>
</evidence>
<keyword evidence="1" id="KW-0472">Membrane</keyword>
<reference evidence="5" key="1">
    <citation type="journal article" date="2002" name="Science">
        <title>The draft genome of Ciona intestinalis: insights into chordate and vertebrate origins.</title>
        <authorList>
            <person name="Dehal P."/>
            <person name="Satou Y."/>
            <person name="Campbell R.K."/>
            <person name="Chapman J."/>
            <person name="Degnan B."/>
            <person name="De Tomaso A."/>
            <person name="Davidson B."/>
            <person name="Di Gregorio A."/>
            <person name="Gelpke M."/>
            <person name="Goodstein D.M."/>
            <person name="Harafuji N."/>
            <person name="Hastings K.E."/>
            <person name="Ho I."/>
            <person name="Hotta K."/>
            <person name="Huang W."/>
            <person name="Kawashima T."/>
            <person name="Lemaire P."/>
            <person name="Martinez D."/>
            <person name="Meinertzhagen I.A."/>
            <person name="Necula S."/>
            <person name="Nonaka M."/>
            <person name="Putnam N."/>
            <person name="Rash S."/>
            <person name="Saiga H."/>
            <person name="Satake M."/>
            <person name="Terry A."/>
            <person name="Yamada L."/>
            <person name="Wang H.G."/>
            <person name="Awazu S."/>
            <person name="Azumi K."/>
            <person name="Boore J."/>
            <person name="Branno M."/>
            <person name="Chin-Bow S."/>
            <person name="DeSantis R."/>
            <person name="Doyle S."/>
            <person name="Francino P."/>
            <person name="Keys D.N."/>
            <person name="Haga S."/>
            <person name="Hayashi H."/>
            <person name="Hino K."/>
            <person name="Imai K.S."/>
            <person name="Inaba K."/>
            <person name="Kano S."/>
            <person name="Kobayashi K."/>
            <person name="Kobayashi M."/>
            <person name="Lee B.I."/>
            <person name="Makabe K.W."/>
            <person name="Manohar C."/>
            <person name="Matassi G."/>
            <person name="Medina M."/>
            <person name="Mochizuki Y."/>
            <person name="Mount S."/>
            <person name="Morishita T."/>
            <person name="Miura S."/>
            <person name="Nakayama A."/>
            <person name="Nishizaka S."/>
            <person name="Nomoto H."/>
            <person name="Ohta F."/>
            <person name="Oishi K."/>
            <person name="Rigoutsos I."/>
            <person name="Sano M."/>
            <person name="Sasaki A."/>
            <person name="Sasakura Y."/>
            <person name="Shoguchi E."/>
            <person name="Shin-i T."/>
            <person name="Spagnuolo A."/>
            <person name="Stainier D."/>
            <person name="Suzuki M.M."/>
            <person name="Tassy O."/>
            <person name="Takatori N."/>
            <person name="Tokuoka M."/>
            <person name="Yagi K."/>
            <person name="Yoshizaki F."/>
            <person name="Wada S."/>
            <person name="Zhang C."/>
            <person name="Hyatt P.D."/>
            <person name="Larimer F."/>
            <person name="Detter C."/>
            <person name="Doggett N."/>
            <person name="Glavina T."/>
            <person name="Hawkins T."/>
            <person name="Richardson P."/>
            <person name="Lucas S."/>
            <person name="Kohara Y."/>
            <person name="Levine M."/>
            <person name="Satoh N."/>
            <person name="Rokhsar D.S."/>
        </authorList>
    </citation>
    <scope>NUCLEOTIDE SEQUENCE [LARGE SCALE GENOMIC DNA]</scope>
</reference>
<evidence type="ECO:0000259" key="3">
    <source>
        <dbReference type="Pfam" id="PF13908"/>
    </source>
</evidence>
<accession>H2Y0F2</accession>
<evidence type="ECO:0000256" key="1">
    <source>
        <dbReference type="SAM" id="Phobius"/>
    </source>
</evidence>